<keyword evidence="5 6" id="KW-0472">Membrane</keyword>
<sequence>MNRQRALFAIHIAAVLFGLTGIFGELIQADAMAITAGRASFAVFALFAFIRFQGGSLTQGLKAGSIGVLAAAGAMLAVHWVTFFIAVKIAGVAVATLGFASFPAFITLCECLFFKERISIAEWLILLLVTLGLVLVTPSFDLRDEATVGLAWAILSGLAFAIFTLVNRRAAAHIPAQQVACWENLVVALLTLPFSFPAMAGLDALDWLWIALLGVFCTALSHYLLVSSLMTLKARSAGIVIALEPIYAIFFAAVLFAQYPSARALFGGALMIGAIVWSGLRQPESRAARKISAAR</sequence>
<feature type="domain" description="EamA" evidence="7">
    <location>
        <begin position="6"/>
        <end position="136"/>
    </location>
</feature>
<organism evidence="8 9">
    <name type="scientific">Pollutimonas bauzanensis</name>
    <dbReference type="NCBI Taxonomy" id="658167"/>
    <lineage>
        <taxon>Bacteria</taxon>
        <taxon>Pseudomonadati</taxon>
        <taxon>Pseudomonadota</taxon>
        <taxon>Betaproteobacteria</taxon>
        <taxon>Burkholderiales</taxon>
        <taxon>Alcaligenaceae</taxon>
        <taxon>Pollutimonas</taxon>
    </lineage>
</organism>
<dbReference type="InterPro" id="IPR000620">
    <property type="entry name" value="EamA_dom"/>
</dbReference>
<reference evidence="8 9" key="1">
    <citation type="submission" date="2016-11" db="EMBL/GenBank/DDBJ databases">
        <authorList>
            <person name="Jaros S."/>
            <person name="Januszkiewicz K."/>
            <person name="Wedrychowicz H."/>
        </authorList>
    </citation>
    <scope>NUCLEOTIDE SEQUENCE [LARGE SCALE GENOMIC DNA]</scope>
    <source>
        <strain evidence="8 9">CGMCC 1.10190</strain>
    </source>
</reference>
<dbReference type="Proteomes" id="UP000184226">
    <property type="component" value="Unassembled WGS sequence"/>
</dbReference>
<feature type="transmembrane region" description="Helical" evidence="6">
    <location>
        <begin position="64"/>
        <end position="86"/>
    </location>
</feature>
<evidence type="ECO:0000313" key="9">
    <source>
        <dbReference type="Proteomes" id="UP000184226"/>
    </source>
</evidence>
<evidence type="ECO:0000259" key="7">
    <source>
        <dbReference type="Pfam" id="PF00892"/>
    </source>
</evidence>
<evidence type="ECO:0000256" key="1">
    <source>
        <dbReference type="ARBA" id="ARBA00004651"/>
    </source>
</evidence>
<comment type="subcellular location">
    <subcellularLocation>
        <location evidence="1">Cell membrane</location>
        <topology evidence="1">Multi-pass membrane protein</topology>
    </subcellularLocation>
</comment>
<dbReference type="PANTHER" id="PTHR42920">
    <property type="entry name" value="OS03G0707200 PROTEIN-RELATED"/>
    <property type="match status" value="1"/>
</dbReference>
<dbReference type="GO" id="GO:0005886">
    <property type="term" value="C:plasma membrane"/>
    <property type="evidence" value="ECO:0007669"/>
    <property type="project" value="UniProtKB-SubCell"/>
</dbReference>
<feature type="transmembrane region" description="Helical" evidence="6">
    <location>
        <begin position="237"/>
        <end position="256"/>
    </location>
</feature>
<feature type="transmembrane region" description="Helical" evidence="6">
    <location>
        <begin position="262"/>
        <end position="280"/>
    </location>
</feature>
<dbReference type="OrthoDB" id="9150437at2"/>
<dbReference type="STRING" id="658167.SAMN04488135_101590"/>
<accession>A0A1M5NQ87</accession>
<keyword evidence="3 6" id="KW-0812">Transmembrane</keyword>
<keyword evidence="4 6" id="KW-1133">Transmembrane helix</keyword>
<feature type="transmembrane region" description="Helical" evidence="6">
    <location>
        <begin position="92"/>
        <end position="113"/>
    </location>
</feature>
<keyword evidence="2" id="KW-1003">Cell membrane</keyword>
<protein>
    <submittedName>
        <fullName evidence="8">EamA domain-containing membrane protein RarD</fullName>
    </submittedName>
</protein>
<feature type="transmembrane region" description="Helical" evidence="6">
    <location>
        <begin position="34"/>
        <end position="52"/>
    </location>
</feature>
<keyword evidence="9" id="KW-1185">Reference proteome</keyword>
<feature type="domain" description="EamA" evidence="7">
    <location>
        <begin position="148"/>
        <end position="277"/>
    </location>
</feature>
<dbReference type="InterPro" id="IPR037185">
    <property type="entry name" value="EmrE-like"/>
</dbReference>
<dbReference type="SUPFAM" id="SSF103481">
    <property type="entry name" value="Multidrug resistance efflux transporter EmrE"/>
    <property type="match status" value="2"/>
</dbReference>
<evidence type="ECO:0000256" key="5">
    <source>
        <dbReference type="ARBA" id="ARBA00023136"/>
    </source>
</evidence>
<name>A0A1M5NQ87_9BURK</name>
<feature type="transmembrane region" description="Helical" evidence="6">
    <location>
        <begin position="146"/>
        <end position="167"/>
    </location>
</feature>
<dbReference type="Pfam" id="PF00892">
    <property type="entry name" value="EamA"/>
    <property type="match status" value="2"/>
</dbReference>
<dbReference type="InterPro" id="IPR051258">
    <property type="entry name" value="Diverse_Substrate_Transporter"/>
</dbReference>
<feature type="transmembrane region" description="Helical" evidence="6">
    <location>
        <begin position="207"/>
        <end position="225"/>
    </location>
</feature>
<evidence type="ECO:0000256" key="3">
    <source>
        <dbReference type="ARBA" id="ARBA00022692"/>
    </source>
</evidence>
<evidence type="ECO:0000256" key="2">
    <source>
        <dbReference type="ARBA" id="ARBA00022475"/>
    </source>
</evidence>
<evidence type="ECO:0000313" key="8">
    <source>
        <dbReference type="EMBL" id="SHG91692.1"/>
    </source>
</evidence>
<feature type="transmembrane region" description="Helical" evidence="6">
    <location>
        <begin position="120"/>
        <end position="140"/>
    </location>
</feature>
<dbReference type="PANTHER" id="PTHR42920:SF5">
    <property type="entry name" value="EAMA DOMAIN-CONTAINING PROTEIN"/>
    <property type="match status" value="1"/>
</dbReference>
<evidence type="ECO:0000256" key="6">
    <source>
        <dbReference type="SAM" id="Phobius"/>
    </source>
</evidence>
<proteinExistence type="predicted"/>
<gene>
    <name evidence="8" type="ORF">SAMN04488135_101590</name>
</gene>
<dbReference type="EMBL" id="FQXE01000001">
    <property type="protein sequence ID" value="SHG91692.1"/>
    <property type="molecule type" value="Genomic_DNA"/>
</dbReference>
<dbReference type="RefSeq" id="WP_073101551.1">
    <property type="nucleotide sequence ID" value="NZ_FQXE01000001.1"/>
</dbReference>
<dbReference type="AlphaFoldDB" id="A0A1M5NQ87"/>
<evidence type="ECO:0000256" key="4">
    <source>
        <dbReference type="ARBA" id="ARBA00022989"/>
    </source>
</evidence>
<feature type="transmembrane region" description="Helical" evidence="6">
    <location>
        <begin position="179"/>
        <end position="201"/>
    </location>
</feature>